<organism evidence="7 8">
    <name type="scientific">Rasamsonia emersonii (strain ATCC 16479 / CBS 393.64 / IMI 116815)</name>
    <dbReference type="NCBI Taxonomy" id="1408163"/>
    <lineage>
        <taxon>Eukaryota</taxon>
        <taxon>Fungi</taxon>
        <taxon>Dikarya</taxon>
        <taxon>Ascomycota</taxon>
        <taxon>Pezizomycotina</taxon>
        <taxon>Eurotiomycetes</taxon>
        <taxon>Eurotiomycetidae</taxon>
        <taxon>Eurotiales</taxon>
        <taxon>Trichocomaceae</taxon>
        <taxon>Rasamsonia</taxon>
    </lineage>
</organism>
<dbReference type="GO" id="GO:0009100">
    <property type="term" value="P:glycoprotein metabolic process"/>
    <property type="evidence" value="ECO:0007669"/>
    <property type="project" value="UniProtKB-ARBA"/>
</dbReference>
<name>A0A0F4YYD7_RASE3</name>
<dbReference type="EMBL" id="LASV01000105">
    <property type="protein sequence ID" value="KKA23307.1"/>
    <property type="molecule type" value="Genomic_DNA"/>
</dbReference>
<dbReference type="GO" id="GO:0016740">
    <property type="term" value="F:transferase activity"/>
    <property type="evidence" value="ECO:0007669"/>
    <property type="project" value="UniProtKB-KW"/>
</dbReference>
<accession>A0A0F4YYD7</accession>
<dbReference type="RefSeq" id="XP_013329919.1">
    <property type="nucleotide sequence ID" value="XM_013474465.1"/>
</dbReference>
<evidence type="ECO:0000256" key="4">
    <source>
        <dbReference type="ARBA" id="ARBA00023136"/>
    </source>
</evidence>
<gene>
    <name evidence="7" type="ORF">T310_2666</name>
</gene>
<evidence type="ECO:0000313" key="8">
    <source>
        <dbReference type="Proteomes" id="UP000053958"/>
    </source>
</evidence>
<protein>
    <submittedName>
        <fullName evidence="7">Mannosylphosphate transferase (Mnn4)</fullName>
    </submittedName>
</protein>
<dbReference type="Pfam" id="PF04991">
    <property type="entry name" value="LicD"/>
    <property type="match status" value="1"/>
</dbReference>
<evidence type="ECO:0000256" key="3">
    <source>
        <dbReference type="ARBA" id="ARBA00022989"/>
    </source>
</evidence>
<dbReference type="InterPro" id="IPR009644">
    <property type="entry name" value="FKTN/MNN4/W02B3.4-1"/>
</dbReference>
<dbReference type="Proteomes" id="UP000053958">
    <property type="component" value="Unassembled WGS sequence"/>
</dbReference>
<evidence type="ECO:0000256" key="2">
    <source>
        <dbReference type="ARBA" id="ARBA00022692"/>
    </source>
</evidence>
<keyword evidence="8" id="KW-1185">Reference proteome</keyword>
<reference evidence="7 8" key="1">
    <citation type="submission" date="2015-04" db="EMBL/GenBank/DDBJ databases">
        <authorList>
            <person name="Heijne W.H."/>
            <person name="Fedorova N.D."/>
            <person name="Nierman W.C."/>
            <person name="Vollebregt A.W."/>
            <person name="Zhao Z."/>
            <person name="Wu L."/>
            <person name="Kumar M."/>
            <person name="Stam H."/>
            <person name="van den Berg M.A."/>
            <person name="Pel H.J."/>
        </authorList>
    </citation>
    <scope>NUCLEOTIDE SEQUENCE [LARGE SCALE GENOMIC DNA]</scope>
    <source>
        <strain evidence="7 8">CBS 393.64</strain>
    </source>
</reference>
<proteinExistence type="predicted"/>
<dbReference type="PANTHER" id="PTHR15407">
    <property type="entry name" value="FUKUTIN-RELATED"/>
    <property type="match status" value="1"/>
</dbReference>
<feature type="chain" id="PRO_5002482195" evidence="5">
    <location>
        <begin position="22"/>
        <end position="257"/>
    </location>
</feature>
<keyword evidence="4" id="KW-0472">Membrane</keyword>
<evidence type="ECO:0000256" key="1">
    <source>
        <dbReference type="ARBA" id="ARBA00004167"/>
    </source>
</evidence>
<dbReference type="GeneID" id="25315017"/>
<dbReference type="GO" id="GO:0016020">
    <property type="term" value="C:membrane"/>
    <property type="evidence" value="ECO:0007669"/>
    <property type="project" value="UniProtKB-SubCell"/>
</dbReference>
<comment type="subcellular location">
    <subcellularLocation>
        <location evidence="1">Membrane</location>
        <topology evidence="1">Single-pass membrane protein</topology>
    </subcellularLocation>
</comment>
<feature type="signal peptide" evidence="5">
    <location>
        <begin position="1"/>
        <end position="21"/>
    </location>
</feature>
<dbReference type="AlphaFoldDB" id="A0A0F4YYD7"/>
<keyword evidence="7" id="KW-0808">Transferase</keyword>
<keyword evidence="2" id="KW-0812">Transmembrane</keyword>
<keyword evidence="3" id="KW-1133">Transmembrane helix</keyword>
<feature type="domain" description="LicD/FKTN/FKRP nucleotidyltransferase" evidence="6">
    <location>
        <begin position="92"/>
        <end position="201"/>
    </location>
</feature>
<evidence type="ECO:0000259" key="6">
    <source>
        <dbReference type="Pfam" id="PF04991"/>
    </source>
</evidence>
<keyword evidence="5" id="KW-0732">Signal</keyword>
<evidence type="ECO:0000256" key="5">
    <source>
        <dbReference type="SAM" id="SignalP"/>
    </source>
</evidence>
<evidence type="ECO:0000313" key="7">
    <source>
        <dbReference type="EMBL" id="KKA23307.1"/>
    </source>
</evidence>
<dbReference type="STRING" id="1408163.A0A0F4YYD7"/>
<dbReference type="OrthoDB" id="444255at2759"/>
<dbReference type="PANTHER" id="PTHR15407:SF28">
    <property type="entry name" value="RIBITOL-5-PHOSPHATE TRANSFERASE FKTN"/>
    <property type="match status" value="1"/>
</dbReference>
<sequence length="257" mass="29937">MILLGLLAVLAIVSTLVSTAAVPAPTLKPPVVLPGVEHITLNRSQEAKYFHEPGGDDILGHYDTRFYHGVVSDAERVDTLRHMIRAYLNFFRENDLETWIAHGSLLGWWWNGKMLPWDWDLDTQVLDTTLARMAVHFNHTIVTYVSDDDKVNRKYLLDVNPWAYWRDQGPGHNIIDARWIDLQNGLYIDITGLSQLDREEEPGIWQSKNFHRYRTQDLYPLRESVYEGVPVKIPYKYQKILVEEYSARALTRTRFQK</sequence>
<comment type="caution">
    <text evidence="7">The sequence shown here is derived from an EMBL/GenBank/DDBJ whole genome shotgun (WGS) entry which is preliminary data.</text>
</comment>
<dbReference type="InterPro" id="IPR007074">
    <property type="entry name" value="LicD/FKTN/FKRP_NTP_transf"/>
</dbReference>